<evidence type="ECO:0000256" key="1">
    <source>
        <dbReference type="ARBA" id="ARBA00004141"/>
    </source>
</evidence>
<feature type="transmembrane region" description="Helical" evidence="5">
    <location>
        <begin position="329"/>
        <end position="350"/>
    </location>
</feature>
<dbReference type="STRING" id="1238182.C882_2830"/>
<dbReference type="InterPro" id="IPR007016">
    <property type="entry name" value="O-antigen_ligase-rel_domated"/>
</dbReference>
<evidence type="ECO:0000313" key="8">
    <source>
        <dbReference type="Proteomes" id="UP000009881"/>
    </source>
</evidence>
<feature type="transmembrane region" description="Helical" evidence="5">
    <location>
        <begin position="12"/>
        <end position="45"/>
    </location>
</feature>
<accession>K9GJZ4</accession>
<dbReference type="OrthoDB" id="8050531at2"/>
<reference evidence="7 8" key="1">
    <citation type="journal article" date="2013" name="Genome Announc.">
        <title>Draft Genome Sequence of an Alphaproteobacterium, Caenispirillum salinarum AK4(T), Isolated from a Solar Saltern.</title>
        <authorList>
            <person name="Khatri I."/>
            <person name="Singh A."/>
            <person name="Korpole S."/>
            <person name="Pinnaka A.K."/>
            <person name="Subramanian S."/>
        </authorList>
    </citation>
    <scope>NUCLEOTIDE SEQUENCE [LARGE SCALE GENOMIC DNA]</scope>
    <source>
        <strain evidence="7 8">AK4</strain>
    </source>
</reference>
<comment type="subcellular location">
    <subcellularLocation>
        <location evidence="1">Membrane</location>
        <topology evidence="1">Multi-pass membrane protein</topology>
    </subcellularLocation>
</comment>
<evidence type="ECO:0000256" key="3">
    <source>
        <dbReference type="ARBA" id="ARBA00022989"/>
    </source>
</evidence>
<gene>
    <name evidence="7" type="ORF">C882_2830</name>
</gene>
<dbReference type="eggNOG" id="COG3307">
    <property type="taxonomic scope" value="Bacteria"/>
</dbReference>
<protein>
    <recommendedName>
        <fullName evidence="6">O-antigen ligase-related domain-containing protein</fullName>
    </recommendedName>
</protein>
<feature type="transmembrane region" description="Helical" evidence="5">
    <location>
        <begin position="160"/>
        <end position="179"/>
    </location>
</feature>
<feature type="transmembrane region" description="Helical" evidence="5">
    <location>
        <begin position="232"/>
        <end position="252"/>
    </location>
</feature>
<feature type="transmembrane region" description="Helical" evidence="5">
    <location>
        <begin position="208"/>
        <end position="225"/>
    </location>
</feature>
<dbReference type="InterPro" id="IPR051533">
    <property type="entry name" value="WaaL-like"/>
</dbReference>
<feature type="transmembrane region" description="Helical" evidence="5">
    <location>
        <begin position="381"/>
        <end position="399"/>
    </location>
</feature>
<feature type="transmembrane region" description="Helical" evidence="5">
    <location>
        <begin position="57"/>
        <end position="81"/>
    </location>
</feature>
<proteinExistence type="predicted"/>
<dbReference type="Proteomes" id="UP000009881">
    <property type="component" value="Unassembled WGS sequence"/>
</dbReference>
<comment type="caution">
    <text evidence="7">The sequence shown here is derived from an EMBL/GenBank/DDBJ whole genome shotgun (WGS) entry which is preliminary data.</text>
</comment>
<sequence>MSQIDPASDRLSALAGIFAATIYLIAFVAPLAAPVTGAVIGLSLYGSLWWLRRTPPALPLGLFAMLGAGIVWGLVTTLWTIDTGVTLQKSGQLFGTAVMAVVLVAAANALPEDGRDTVRRVALWGAGLLTAATAVEGYTGLPWHQLMADLGWRDHAQPHVLNRTTLLIVLLSWPAAMAAAHLGRPLLATALVTVSGLVPLGLDSGTAALAGLGGLAAGAAALGLAKVAPGALARAAAAAMVVLAPLSLVVAAKAHTWAASHGVANNALASLLHRFHIWDFAIRHGLERPFSGWGLGVSRAMPNFGEVPIFTGPGTDIIPLHTHNTYVQVFMELGVVGVVLLLALAALVILRLRHWQVRDQVCAIGLIGAVATSWLTGFGAWQSWSIAFLAALAFLVVAMRGRGSA</sequence>
<evidence type="ECO:0000256" key="4">
    <source>
        <dbReference type="ARBA" id="ARBA00023136"/>
    </source>
</evidence>
<keyword evidence="8" id="KW-1185">Reference proteome</keyword>
<evidence type="ECO:0000259" key="6">
    <source>
        <dbReference type="Pfam" id="PF04932"/>
    </source>
</evidence>
<dbReference type="GO" id="GO:0016020">
    <property type="term" value="C:membrane"/>
    <property type="evidence" value="ECO:0007669"/>
    <property type="project" value="UniProtKB-SubCell"/>
</dbReference>
<dbReference type="RefSeq" id="WP_009542821.1">
    <property type="nucleotide sequence ID" value="NZ_ANHY01000032.1"/>
</dbReference>
<dbReference type="AlphaFoldDB" id="K9GJZ4"/>
<evidence type="ECO:0000256" key="5">
    <source>
        <dbReference type="SAM" id="Phobius"/>
    </source>
</evidence>
<dbReference type="PANTHER" id="PTHR37422">
    <property type="entry name" value="TEICHURONIC ACID BIOSYNTHESIS PROTEIN TUAE"/>
    <property type="match status" value="1"/>
</dbReference>
<organism evidence="7 8">
    <name type="scientific">Caenispirillum salinarum AK4</name>
    <dbReference type="NCBI Taxonomy" id="1238182"/>
    <lineage>
        <taxon>Bacteria</taxon>
        <taxon>Pseudomonadati</taxon>
        <taxon>Pseudomonadota</taxon>
        <taxon>Alphaproteobacteria</taxon>
        <taxon>Rhodospirillales</taxon>
        <taxon>Novispirillaceae</taxon>
        <taxon>Caenispirillum</taxon>
    </lineage>
</organism>
<evidence type="ECO:0000256" key="2">
    <source>
        <dbReference type="ARBA" id="ARBA00022692"/>
    </source>
</evidence>
<evidence type="ECO:0000313" key="7">
    <source>
        <dbReference type="EMBL" id="EKV26315.1"/>
    </source>
</evidence>
<name>K9GJZ4_9PROT</name>
<keyword evidence="2 5" id="KW-0812">Transmembrane</keyword>
<feature type="transmembrane region" description="Helical" evidence="5">
    <location>
        <begin position="357"/>
        <end position="375"/>
    </location>
</feature>
<feature type="transmembrane region" description="Helical" evidence="5">
    <location>
        <begin position="93"/>
        <end position="110"/>
    </location>
</feature>
<dbReference type="PANTHER" id="PTHR37422:SF13">
    <property type="entry name" value="LIPOPOLYSACCHARIDE BIOSYNTHESIS PROTEIN PA4999-RELATED"/>
    <property type="match status" value="1"/>
</dbReference>
<feature type="domain" description="O-antigen ligase-related" evidence="6">
    <location>
        <begin position="202"/>
        <end position="342"/>
    </location>
</feature>
<dbReference type="Pfam" id="PF04932">
    <property type="entry name" value="Wzy_C"/>
    <property type="match status" value="1"/>
</dbReference>
<dbReference type="EMBL" id="ANHY01000032">
    <property type="protein sequence ID" value="EKV26315.1"/>
    <property type="molecule type" value="Genomic_DNA"/>
</dbReference>
<keyword evidence="3 5" id="KW-1133">Transmembrane helix</keyword>
<keyword evidence="4 5" id="KW-0472">Membrane</keyword>